<dbReference type="GO" id="GO:0003735">
    <property type="term" value="F:structural constituent of ribosome"/>
    <property type="evidence" value="ECO:0007669"/>
    <property type="project" value="TreeGrafter"/>
</dbReference>
<dbReference type="PANTHER" id="PTHR12810:SF0">
    <property type="entry name" value="SMALL RIBOSOMAL SUBUNIT PROTEIN MS29"/>
    <property type="match status" value="1"/>
</dbReference>
<evidence type="ECO:0000256" key="4">
    <source>
        <dbReference type="ARBA" id="ARBA00022980"/>
    </source>
</evidence>
<keyword evidence="6" id="KW-0687">Ribonucleoprotein</keyword>
<dbReference type="InterPro" id="IPR019368">
    <property type="entry name" value="Ribosomal_mS29"/>
</dbReference>
<organism evidence="8 9">
    <name type="scientific">Pseudovirgaria hyperparasitica</name>
    <dbReference type="NCBI Taxonomy" id="470096"/>
    <lineage>
        <taxon>Eukaryota</taxon>
        <taxon>Fungi</taxon>
        <taxon>Dikarya</taxon>
        <taxon>Ascomycota</taxon>
        <taxon>Pezizomycotina</taxon>
        <taxon>Dothideomycetes</taxon>
        <taxon>Dothideomycetes incertae sedis</taxon>
        <taxon>Acrospermales</taxon>
        <taxon>Acrospermaceae</taxon>
        <taxon>Pseudovirgaria</taxon>
    </lineage>
</organism>
<dbReference type="GeneID" id="54486496"/>
<evidence type="ECO:0000313" key="9">
    <source>
        <dbReference type="Proteomes" id="UP000799437"/>
    </source>
</evidence>
<proteinExistence type="inferred from homology"/>
<keyword evidence="3" id="KW-0809">Transit peptide</keyword>
<dbReference type="PANTHER" id="PTHR12810">
    <property type="entry name" value="MITOCHONDRIAL 28S RIBOSOMAL PROTEIN S29"/>
    <property type="match status" value="1"/>
</dbReference>
<comment type="similarity">
    <text evidence="2">Belongs to the mitochondrion-specific ribosomal protein mS29 family.</text>
</comment>
<evidence type="ECO:0000256" key="1">
    <source>
        <dbReference type="ARBA" id="ARBA00004173"/>
    </source>
</evidence>
<dbReference type="OrthoDB" id="274828at2759"/>
<protein>
    <recommendedName>
        <fullName evidence="7">Small ribosomal subunit protein mS29</fullName>
    </recommendedName>
</protein>
<accession>A0A6A6WAY4</accession>
<keyword evidence="5" id="KW-0496">Mitochondrion</keyword>
<evidence type="ECO:0000313" key="8">
    <source>
        <dbReference type="EMBL" id="KAF2759339.1"/>
    </source>
</evidence>
<comment type="subcellular location">
    <subcellularLocation>
        <location evidence="1">Mitochondrion</location>
    </subcellularLocation>
</comment>
<evidence type="ECO:0000256" key="7">
    <source>
        <dbReference type="ARBA" id="ARBA00035140"/>
    </source>
</evidence>
<dbReference type="AlphaFoldDB" id="A0A6A6WAY4"/>
<evidence type="ECO:0000256" key="6">
    <source>
        <dbReference type="ARBA" id="ARBA00023274"/>
    </source>
</evidence>
<dbReference type="Proteomes" id="UP000799437">
    <property type="component" value="Unassembled WGS sequence"/>
</dbReference>
<evidence type="ECO:0000256" key="3">
    <source>
        <dbReference type="ARBA" id="ARBA00022946"/>
    </source>
</evidence>
<dbReference type="GO" id="GO:0005763">
    <property type="term" value="C:mitochondrial small ribosomal subunit"/>
    <property type="evidence" value="ECO:0007669"/>
    <property type="project" value="TreeGrafter"/>
</dbReference>
<dbReference type="EMBL" id="ML996570">
    <property type="protein sequence ID" value="KAF2759339.1"/>
    <property type="molecule type" value="Genomic_DNA"/>
</dbReference>
<dbReference type="Pfam" id="PF10236">
    <property type="entry name" value="DAP3"/>
    <property type="match status" value="1"/>
</dbReference>
<evidence type="ECO:0000256" key="2">
    <source>
        <dbReference type="ARBA" id="ARBA00009863"/>
    </source>
</evidence>
<dbReference type="RefSeq" id="XP_033601790.1">
    <property type="nucleotide sequence ID" value="XM_033745442.1"/>
</dbReference>
<sequence length="428" mass="47320">MNTAGKGAKKKKQAAAVARAKWQKMQLRGDQRRQVRRSVILTNDNALEVHGIPKLERKAIESLEIEGKMVRLMDSTVDQLRAVEAFKHNQGWKYFRHPSMIMTKAAVKMVNTLKRITDGVEPETVRTVVIGETTCGKSTLLLQAIAAAFLKGWIVLNLPNSIDMVNAGIEYAPVPNTSPVQYQQKTYSALLLTQLATANGPLLSKMQTTMSHPNLTFPYANSTLKRLCDLGAQNNEMAWPIFRAVWAELTKPSPTTPPILYTCDNVNELMKPSAYVDPDLKPIHAHDLLHVAHFMEHLSGAQTLSNGGMVLAAPTASGTSDIPTFSHCLRVIEAQQNGHTTKGWHPYKKADERVIRSLQGVEVLRLNGLDKEEARTILNYYAASGMLRNLVDEKFVAEKWTLAGNGNVGQLEKLTVRTSSAKAPSAYT</sequence>
<keyword evidence="4" id="KW-0689">Ribosomal protein</keyword>
<evidence type="ECO:0000256" key="5">
    <source>
        <dbReference type="ARBA" id="ARBA00023128"/>
    </source>
</evidence>
<gene>
    <name evidence="8" type="ORF">EJ05DRAFT_485368</name>
</gene>
<name>A0A6A6WAY4_9PEZI</name>
<keyword evidence="9" id="KW-1185">Reference proteome</keyword>
<reference evidence="8" key="1">
    <citation type="journal article" date="2020" name="Stud. Mycol.">
        <title>101 Dothideomycetes genomes: a test case for predicting lifestyles and emergence of pathogens.</title>
        <authorList>
            <person name="Haridas S."/>
            <person name="Albert R."/>
            <person name="Binder M."/>
            <person name="Bloem J."/>
            <person name="Labutti K."/>
            <person name="Salamov A."/>
            <person name="Andreopoulos B."/>
            <person name="Baker S."/>
            <person name="Barry K."/>
            <person name="Bills G."/>
            <person name="Bluhm B."/>
            <person name="Cannon C."/>
            <person name="Castanera R."/>
            <person name="Culley D."/>
            <person name="Daum C."/>
            <person name="Ezra D."/>
            <person name="Gonzalez J."/>
            <person name="Henrissat B."/>
            <person name="Kuo A."/>
            <person name="Liang C."/>
            <person name="Lipzen A."/>
            <person name="Lutzoni F."/>
            <person name="Magnuson J."/>
            <person name="Mondo S."/>
            <person name="Nolan M."/>
            <person name="Ohm R."/>
            <person name="Pangilinan J."/>
            <person name="Park H.-J."/>
            <person name="Ramirez L."/>
            <person name="Alfaro M."/>
            <person name="Sun H."/>
            <person name="Tritt A."/>
            <person name="Yoshinaga Y."/>
            <person name="Zwiers L.-H."/>
            <person name="Turgeon B."/>
            <person name="Goodwin S."/>
            <person name="Spatafora J."/>
            <person name="Crous P."/>
            <person name="Grigoriev I."/>
        </authorList>
    </citation>
    <scope>NUCLEOTIDE SEQUENCE</scope>
    <source>
        <strain evidence="8">CBS 121739</strain>
    </source>
</reference>